<evidence type="ECO:0000256" key="2">
    <source>
        <dbReference type="ARBA" id="ARBA00022801"/>
    </source>
</evidence>
<sequence length="203" mass="22397">MATRYADNISTWITANSGSTDVEIVYHTANGLTSYAIDLFLTWSRNDPVSQKEINRNEAVYLKQNNRNPFIDFPGLEEYIWGNKTSQLFYVNQEPEPPVNQPEIILTGNVVNTGQIINFGTVSNAVQKSFRIKTNSIQGDLTVNVTGSMYSVSENIISQTSAERGYNLTVTFNPTTSGEHTGKVTISGGGLPNAFELNFTGKK</sequence>
<gene>
    <name evidence="3" type="ORF">SDC9_37826</name>
</gene>
<name>A0A644VK47_9ZZZZ</name>
<dbReference type="SUPFAM" id="SSF54060">
    <property type="entry name" value="His-Me finger endonucleases"/>
    <property type="match status" value="1"/>
</dbReference>
<reference evidence="3" key="1">
    <citation type="submission" date="2019-08" db="EMBL/GenBank/DDBJ databases">
        <authorList>
            <person name="Kucharzyk K."/>
            <person name="Murdoch R.W."/>
            <person name="Higgins S."/>
            <person name="Loffler F."/>
        </authorList>
    </citation>
    <scope>NUCLEOTIDE SEQUENCE</scope>
</reference>
<evidence type="ECO:0000313" key="3">
    <source>
        <dbReference type="EMBL" id="MPL91749.1"/>
    </source>
</evidence>
<keyword evidence="1" id="KW-0540">Nuclease</keyword>
<accession>A0A644VK47</accession>
<dbReference type="GO" id="GO:0004518">
    <property type="term" value="F:nuclease activity"/>
    <property type="evidence" value="ECO:0007669"/>
    <property type="project" value="UniProtKB-KW"/>
</dbReference>
<dbReference type="GO" id="GO:0016787">
    <property type="term" value="F:hydrolase activity"/>
    <property type="evidence" value="ECO:0007669"/>
    <property type="project" value="UniProtKB-KW"/>
</dbReference>
<dbReference type="PANTHER" id="PTHR33607">
    <property type="entry name" value="ENDONUCLEASE-1"/>
    <property type="match status" value="1"/>
</dbReference>
<proteinExistence type="predicted"/>
<protein>
    <submittedName>
        <fullName evidence="3">Uncharacterized protein</fullName>
    </submittedName>
</protein>
<dbReference type="InterPro" id="IPR007346">
    <property type="entry name" value="Endonuclease-I"/>
</dbReference>
<comment type="caution">
    <text evidence="3">The sequence shown here is derived from an EMBL/GenBank/DDBJ whole genome shotgun (WGS) entry which is preliminary data.</text>
</comment>
<dbReference type="PANTHER" id="PTHR33607:SF2">
    <property type="entry name" value="ENDONUCLEASE-1"/>
    <property type="match status" value="1"/>
</dbReference>
<dbReference type="InterPro" id="IPR044925">
    <property type="entry name" value="His-Me_finger_sf"/>
</dbReference>
<dbReference type="Pfam" id="PF04231">
    <property type="entry name" value="Endonuclease_1"/>
    <property type="match status" value="1"/>
</dbReference>
<dbReference type="EMBL" id="VSSQ01000337">
    <property type="protein sequence ID" value="MPL91749.1"/>
    <property type="molecule type" value="Genomic_DNA"/>
</dbReference>
<evidence type="ECO:0000256" key="1">
    <source>
        <dbReference type="ARBA" id="ARBA00022722"/>
    </source>
</evidence>
<dbReference type="AlphaFoldDB" id="A0A644VK47"/>
<organism evidence="3">
    <name type="scientific">bioreactor metagenome</name>
    <dbReference type="NCBI Taxonomy" id="1076179"/>
    <lineage>
        <taxon>unclassified sequences</taxon>
        <taxon>metagenomes</taxon>
        <taxon>ecological metagenomes</taxon>
    </lineage>
</organism>
<keyword evidence="2" id="KW-0378">Hydrolase</keyword>